<feature type="region of interest" description="Disordered" evidence="1">
    <location>
        <begin position="163"/>
        <end position="185"/>
    </location>
</feature>
<gene>
    <name evidence="2" type="ORF">WN48_08058</name>
</gene>
<dbReference type="Proteomes" id="UP000250275">
    <property type="component" value="Unassembled WGS sequence"/>
</dbReference>
<proteinExistence type="predicted"/>
<evidence type="ECO:0000256" key="1">
    <source>
        <dbReference type="SAM" id="MobiDB-lite"/>
    </source>
</evidence>
<keyword evidence="3" id="KW-1185">Reference proteome</keyword>
<evidence type="ECO:0000313" key="2">
    <source>
        <dbReference type="EMBL" id="OAD54344.1"/>
    </source>
</evidence>
<organism evidence="2 3">
    <name type="scientific">Eufriesea mexicana</name>
    <dbReference type="NCBI Taxonomy" id="516756"/>
    <lineage>
        <taxon>Eukaryota</taxon>
        <taxon>Metazoa</taxon>
        <taxon>Ecdysozoa</taxon>
        <taxon>Arthropoda</taxon>
        <taxon>Hexapoda</taxon>
        <taxon>Insecta</taxon>
        <taxon>Pterygota</taxon>
        <taxon>Neoptera</taxon>
        <taxon>Endopterygota</taxon>
        <taxon>Hymenoptera</taxon>
        <taxon>Apocrita</taxon>
        <taxon>Aculeata</taxon>
        <taxon>Apoidea</taxon>
        <taxon>Anthophila</taxon>
        <taxon>Apidae</taxon>
        <taxon>Eufriesea</taxon>
    </lineage>
</organism>
<dbReference type="EMBL" id="KQ764881">
    <property type="protein sequence ID" value="OAD54344.1"/>
    <property type="molecule type" value="Genomic_DNA"/>
</dbReference>
<reference evidence="2 3" key="1">
    <citation type="submission" date="2015-07" db="EMBL/GenBank/DDBJ databases">
        <title>The genome of Eufriesea mexicana.</title>
        <authorList>
            <person name="Pan H."/>
            <person name="Kapheim K."/>
        </authorList>
    </citation>
    <scope>NUCLEOTIDE SEQUENCE [LARGE SCALE GENOMIC DNA]</scope>
    <source>
        <strain evidence="2">0111107269</strain>
        <tissue evidence="2">Whole body</tissue>
    </source>
</reference>
<sequence>MESQVTSGKPNSRACCRGQRSRYCPSVECFLTDPPVGVLPVGDEDRRSGTKRARTIGCDEIKLDPTGNRRNCSNDRRVTTCQVVLQLIRHQPYKHNTLTLYDTLNKSPTGSLKQNHDSMKIHLIDLELFFREDEPYGRRSRQDSSRKPAVLLVLVVDVVDDDVEEEEKEKKKDDDDDRDHGEKETTRMVDTLEYYWSCSSMPVIRV</sequence>
<evidence type="ECO:0000313" key="3">
    <source>
        <dbReference type="Proteomes" id="UP000250275"/>
    </source>
</evidence>
<accession>A0A310S8A7</accession>
<feature type="compositionally biased region" description="Basic and acidic residues" evidence="1">
    <location>
        <begin position="168"/>
        <end position="185"/>
    </location>
</feature>
<name>A0A310S8A7_9HYME</name>
<protein>
    <submittedName>
        <fullName evidence="2">Uncharacterized protein</fullName>
    </submittedName>
</protein>
<dbReference type="AlphaFoldDB" id="A0A310S8A7"/>